<keyword evidence="3" id="KW-1003">Cell membrane</keyword>
<feature type="transmembrane region" description="Helical" evidence="8">
    <location>
        <begin position="417"/>
        <end position="441"/>
    </location>
</feature>
<feature type="domain" description="ABC transmembrane type-1" evidence="9">
    <location>
        <begin position="62"/>
        <end position="263"/>
    </location>
</feature>
<feature type="transmembrane region" description="Helical" evidence="8">
    <location>
        <begin position="474"/>
        <end position="491"/>
    </location>
</feature>
<evidence type="ECO:0000256" key="4">
    <source>
        <dbReference type="ARBA" id="ARBA00022519"/>
    </source>
</evidence>
<keyword evidence="11" id="KW-1185">Reference proteome</keyword>
<dbReference type="CDD" id="cd06261">
    <property type="entry name" value="TM_PBP2"/>
    <property type="match status" value="2"/>
</dbReference>
<feature type="transmembrane region" description="Helical" evidence="8">
    <location>
        <begin position="203"/>
        <end position="225"/>
    </location>
</feature>
<protein>
    <submittedName>
        <fullName evidence="10">Binding-protein-dependent transport system inner membrane protein</fullName>
    </submittedName>
</protein>
<keyword evidence="2 8" id="KW-0813">Transport</keyword>
<dbReference type="RefSeq" id="WP_221048807.1">
    <property type="nucleotide sequence ID" value="NZ_AP019782.1"/>
</dbReference>
<name>A0A8D5AI79_9GAMM</name>
<feature type="transmembrane region" description="Helical" evidence="8">
    <location>
        <begin position="340"/>
        <end position="359"/>
    </location>
</feature>
<evidence type="ECO:0000313" key="10">
    <source>
        <dbReference type="EMBL" id="BBL71066.1"/>
    </source>
</evidence>
<keyword evidence="7 8" id="KW-0472">Membrane</keyword>
<dbReference type="FunFam" id="1.10.3720.10:FF:000088">
    <property type="entry name" value="Iron(III) ABC transporter, permease protein"/>
    <property type="match status" value="1"/>
</dbReference>
<sequence>MAEAAISCRAAPGWRANRWFGWAALALAALPLLAVLATLLEAGAESDSEVRSHLATLLPELLANTACLAAGVGVTALTLGTGLAWLVSQYEFPGRRWLDWALVLPLAVPAYVLGFVLIGLLDFSGPLQTALREWGLGSGWFPAVRSGGGAALALSLSLYPYVYLLARNAFQTQGRRLLEAARSLGDTRRAAFFRVVLPMARPWLGSGLLLVLMETLADFGTVAIFNYDTFTTAIYKAWYGLFSLGAAGELASCLVLLALLLLAIEQRQRSRQRYAFNARGRAADGRTALRGPAAWTACVACLLVLAAGFLVPVGQLLLWALQVAAEDLDERYVDYFLNSLALGGLGAALTIAVTLLLAVARRRSRGPAVTWAVRFATLGYAIPGTVLAVGIATPLAWLQNRLADWTQAAFGWEPPTLLGNSLAVLVLAYLVRFAAVGYGAVDSALERITPSMAEASRSLGVSGFAMVRRLHLPLLRGGLFSGALLVFVDIMKEMPITLMVRPFGWDNLAVRIFEMAAEGQWQRAALPSVALVLLGLVPVALMVRAGEQKSW</sequence>
<comment type="similarity">
    <text evidence="8">Belongs to the binding-protein-dependent transport system permease family.</text>
</comment>
<dbReference type="PANTHER" id="PTHR43357:SF3">
    <property type="entry name" value="FE(3+)-TRANSPORT SYSTEM PERMEASE PROTEIN FBPB 2"/>
    <property type="match status" value="1"/>
</dbReference>
<dbReference type="Pfam" id="PF00528">
    <property type="entry name" value="BPD_transp_1"/>
    <property type="match status" value="1"/>
</dbReference>
<feature type="transmembrane region" description="Helical" evidence="8">
    <location>
        <begin position="100"/>
        <end position="123"/>
    </location>
</feature>
<feature type="domain" description="ABC transmembrane type-1" evidence="9">
    <location>
        <begin position="336"/>
        <end position="542"/>
    </location>
</feature>
<evidence type="ECO:0000256" key="6">
    <source>
        <dbReference type="ARBA" id="ARBA00022989"/>
    </source>
</evidence>
<keyword evidence="6 8" id="KW-1133">Transmembrane helix</keyword>
<dbReference type="PANTHER" id="PTHR43357">
    <property type="entry name" value="INNER MEMBRANE ABC TRANSPORTER PERMEASE PROTEIN YDCV"/>
    <property type="match status" value="1"/>
</dbReference>
<feature type="transmembrane region" description="Helical" evidence="8">
    <location>
        <begin position="61"/>
        <end position="88"/>
    </location>
</feature>
<dbReference type="Proteomes" id="UP000824988">
    <property type="component" value="Chromosome"/>
</dbReference>
<organism evidence="10 11">
    <name type="scientific">Methylogaea oryzae</name>
    <dbReference type="NCBI Taxonomy" id="1295382"/>
    <lineage>
        <taxon>Bacteria</taxon>
        <taxon>Pseudomonadati</taxon>
        <taxon>Pseudomonadota</taxon>
        <taxon>Gammaproteobacteria</taxon>
        <taxon>Methylococcales</taxon>
        <taxon>Methylococcaceae</taxon>
        <taxon>Methylogaea</taxon>
    </lineage>
</organism>
<feature type="transmembrane region" description="Helical" evidence="8">
    <location>
        <begin position="294"/>
        <end position="320"/>
    </location>
</feature>
<dbReference type="GO" id="GO:0005886">
    <property type="term" value="C:plasma membrane"/>
    <property type="evidence" value="ECO:0007669"/>
    <property type="project" value="UniProtKB-SubCell"/>
</dbReference>
<feature type="transmembrane region" description="Helical" evidence="8">
    <location>
        <begin position="524"/>
        <end position="543"/>
    </location>
</feature>
<keyword evidence="4" id="KW-0997">Cell inner membrane</keyword>
<dbReference type="InterPro" id="IPR000515">
    <property type="entry name" value="MetI-like"/>
</dbReference>
<feature type="transmembrane region" description="Helical" evidence="8">
    <location>
        <begin position="143"/>
        <end position="166"/>
    </location>
</feature>
<evidence type="ECO:0000256" key="1">
    <source>
        <dbReference type="ARBA" id="ARBA00004429"/>
    </source>
</evidence>
<feature type="transmembrane region" description="Helical" evidence="8">
    <location>
        <begin position="237"/>
        <end position="264"/>
    </location>
</feature>
<dbReference type="KEGG" id="moz:MoryE10_16720"/>
<evidence type="ECO:0000313" key="11">
    <source>
        <dbReference type="Proteomes" id="UP000824988"/>
    </source>
</evidence>
<evidence type="ECO:0000256" key="2">
    <source>
        <dbReference type="ARBA" id="ARBA00022448"/>
    </source>
</evidence>
<evidence type="ECO:0000256" key="7">
    <source>
        <dbReference type="ARBA" id="ARBA00023136"/>
    </source>
</evidence>
<evidence type="ECO:0000259" key="9">
    <source>
        <dbReference type="PROSITE" id="PS50928"/>
    </source>
</evidence>
<proteinExistence type="inferred from homology"/>
<gene>
    <name evidence="10" type="ORF">MoryE10_16720</name>
</gene>
<evidence type="ECO:0000256" key="8">
    <source>
        <dbReference type="RuleBase" id="RU363032"/>
    </source>
</evidence>
<dbReference type="PROSITE" id="PS50928">
    <property type="entry name" value="ABC_TM1"/>
    <property type="match status" value="2"/>
</dbReference>
<reference evidence="10" key="1">
    <citation type="submission" date="2019-06" db="EMBL/GenBank/DDBJ databases">
        <title>Complete genome sequence of Methylogaea oryzae strain JCM16910.</title>
        <authorList>
            <person name="Asakawa S."/>
        </authorList>
    </citation>
    <scope>NUCLEOTIDE SEQUENCE</scope>
    <source>
        <strain evidence="10">E10</strain>
    </source>
</reference>
<feature type="transmembrane region" description="Helical" evidence="8">
    <location>
        <begin position="19"/>
        <end position="41"/>
    </location>
</feature>
<comment type="subcellular location">
    <subcellularLocation>
        <location evidence="1">Cell inner membrane</location>
        <topology evidence="1">Multi-pass membrane protein</topology>
    </subcellularLocation>
    <subcellularLocation>
        <location evidence="8">Cell membrane</location>
        <topology evidence="8">Multi-pass membrane protein</topology>
    </subcellularLocation>
</comment>
<feature type="transmembrane region" description="Helical" evidence="8">
    <location>
        <begin position="371"/>
        <end position="397"/>
    </location>
</feature>
<evidence type="ECO:0000256" key="3">
    <source>
        <dbReference type="ARBA" id="ARBA00022475"/>
    </source>
</evidence>
<dbReference type="EMBL" id="AP019782">
    <property type="protein sequence ID" value="BBL71066.1"/>
    <property type="molecule type" value="Genomic_DNA"/>
</dbReference>
<accession>A0A8D5AI79</accession>
<dbReference type="AlphaFoldDB" id="A0A8D5AI79"/>
<dbReference type="GO" id="GO:0055085">
    <property type="term" value="P:transmembrane transport"/>
    <property type="evidence" value="ECO:0007669"/>
    <property type="project" value="InterPro"/>
</dbReference>
<keyword evidence="5 8" id="KW-0812">Transmembrane</keyword>
<evidence type="ECO:0000256" key="5">
    <source>
        <dbReference type="ARBA" id="ARBA00022692"/>
    </source>
</evidence>